<protein>
    <submittedName>
        <fullName evidence="7">OLC1v1013425C1</fullName>
    </submittedName>
</protein>
<dbReference type="GO" id="GO:0006357">
    <property type="term" value="P:regulation of transcription by RNA polymerase II"/>
    <property type="evidence" value="ECO:0007669"/>
    <property type="project" value="TreeGrafter"/>
</dbReference>
<dbReference type="AlphaFoldDB" id="A0AAV1DYI6"/>
<keyword evidence="3" id="KW-0862">Zinc</keyword>
<dbReference type="GO" id="GO:0005634">
    <property type="term" value="C:nucleus"/>
    <property type="evidence" value="ECO:0007669"/>
    <property type="project" value="TreeGrafter"/>
</dbReference>
<dbReference type="InterPro" id="IPR053031">
    <property type="entry name" value="Cuticle_assoc_protein"/>
</dbReference>
<evidence type="ECO:0000313" key="8">
    <source>
        <dbReference type="Proteomes" id="UP001161247"/>
    </source>
</evidence>
<dbReference type="GO" id="GO:0008270">
    <property type="term" value="F:zinc ion binding"/>
    <property type="evidence" value="ECO:0007669"/>
    <property type="project" value="UniProtKB-KW"/>
</dbReference>
<dbReference type="Proteomes" id="UP001161247">
    <property type="component" value="Chromosome 7"/>
</dbReference>
<sequence length="574" mass="61072">MSDFDEDFDELEEIEVEDSSVPPLLDLPTNDSVMVDVQIETKDQDEKPKGQGRRAKVKKSPKRRRVTRNRSVVWAHFSKSTLPNGEVWATCSYCKTAYMADPKKHGTSSLHSHLGSCKVYLSQKRDSGQSKLVVESGVGKQGNIGAGASTTTGVTGAASASSIAGTTTAGFVVATSTNFVASASAAGSSADAGTAAAVFVAETSASADAGGAAAAFVTVTSASLDTGAATTGSVATMSASSAVDTSTTIAVGATSTSRIIGAATSGKSYESSSSDNDIEEIICDSLDNVSHATDNSVCQSVDEIKGEQEQGQVATPDANLSLTVEPAQRLVADVLKEAEADQQKFNHAWIYDKRGSASRRSKRNKGKPIPHGFHFVEKVDDGHQLRGIDFEGGDSNYAYLDYGAAVRWRIDLAKDRELLKSLIGREKKRSSRDQSKMLTPFVMRPSRINAFETKVVYAKFSSDLAKINNDVTIQCVADQEKKSGVEVSTIDDEADGAQESSVANASNLWTIKEAVESISSISSSQVQNDSGRQNSSSPVHNGQFQQAHKNRRCNIGNHTWRQRSSRSSGAAGYF</sequence>
<accession>A0AAV1DYI6</accession>
<feature type="domain" description="BED-type" evidence="6">
    <location>
        <begin position="68"/>
        <end position="127"/>
    </location>
</feature>
<feature type="compositionally biased region" description="Basic residues" evidence="5">
    <location>
        <begin position="50"/>
        <end position="68"/>
    </location>
</feature>
<evidence type="ECO:0000313" key="7">
    <source>
        <dbReference type="EMBL" id="CAI9112916.1"/>
    </source>
</evidence>
<dbReference type="EMBL" id="OX459124">
    <property type="protein sequence ID" value="CAI9112916.1"/>
    <property type="molecule type" value="Genomic_DNA"/>
</dbReference>
<dbReference type="InterPro" id="IPR003656">
    <property type="entry name" value="Znf_BED"/>
</dbReference>
<feature type="region of interest" description="Disordered" evidence="5">
    <location>
        <begin position="555"/>
        <end position="574"/>
    </location>
</feature>
<dbReference type="Pfam" id="PF02892">
    <property type="entry name" value="zf-BED"/>
    <property type="match status" value="1"/>
</dbReference>
<evidence type="ECO:0000256" key="1">
    <source>
        <dbReference type="ARBA" id="ARBA00022723"/>
    </source>
</evidence>
<evidence type="ECO:0000256" key="3">
    <source>
        <dbReference type="ARBA" id="ARBA00022833"/>
    </source>
</evidence>
<feature type="compositionally biased region" description="Polar residues" evidence="5">
    <location>
        <begin position="525"/>
        <end position="547"/>
    </location>
</feature>
<dbReference type="SUPFAM" id="SSF57667">
    <property type="entry name" value="beta-beta-alpha zinc fingers"/>
    <property type="match status" value="1"/>
</dbReference>
<feature type="compositionally biased region" description="Low complexity" evidence="5">
    <location>
        <begin position="565"/>
        <end position="574"/>
    </location>
</feature>
<dbReference type="InterPro" id="IPR036236">
    <property type="entry name" value="Znf_C2H2_sf"/>
</dbReference>
<dbReference type="PANTHER" id="PTHR34396">
    <property type="entry name" value="OS03G0264950 PROTEIN-RELATED"/>
    <property type="match status" value="1"/>
</dbReference>
<evidence type="ECO:0000256" key="5">
    <source>
        <dbReference type="SAM" id="MobiDB-lite"/>
    </source>
</evidence>
<reference evidence="7" key="1">
    <citation type="submission" date="2023-03" db="EMBL/GenBank/DDBJ databases">
        <authorList>
            <person name="Julca I."/>
        </authorList>
    </citation>
    <scope>NUCLEOTIDE SEQUENCE</scope>
</reference>
<feature type="region of interest" description="Disordered" evidence="5">
    <location>
        <begin position="1"/>
        <end position="68"/>
    </location>
</feature>
<feature type="region of interest" description="Disordered" evidence="5">
    <location>
        <begin position="522"/>
        <end position="548"/>
    </location>
</feature>
<feature type="compositionally biased region" description="Acidic residues" evidence="5">
    <location>
        <begin position="1"/>
        <end position="18"/>
    </location>
</feature>
<gene>
    <name evidence="7" type="ORF">OLC1_LOCUS20020</name>
</gene>
<dbReference type="PROSITE" id="PS50808">
    <property type="entry name" value="ZF_BED"/>
    <property type="match status" value="1"/>
</dbReference>
<evidence type="ECO:0000259" key="6">
    <source>
        <dbReference type="PROSITE" id="PS50808"/>
    </source>
</evidence>
<organism evidence="7 8">
    <name type="scientific">Oldenlandia corymbosa var. corymbosa</name>
    <dbReference type="NCBI Taxonomy" id="529605"/>
    <lineage>
        <taxon>Eukaryota</taxon>
        <taxon>Viridiplantae</taxon>
        <taxon>Streptophyta</taxon>
        <taxon>Embryophyta</taxon>
        <taxon>Tracheophyta</taxon>
        <taxon>Spermatophyta</taxon>
        <taxon>Magnoliopsida</taxon>
        <taxon>eudicotyledons</taxon>
        <taxon>Gunneridae</taxon>
        <taxon>Pentapetalae</taxon>
        <taxon>asterids</taxon>
        <taxon>lamiids</taxon>
        <taxon>Gentianales</taxon>
        <taxon>Rubiaceae</taxon>
        <taxon>Rubioideae</taxon>
        <taxon>Spermacoceae</taxon>
        <taxon>Hedyotis-Oldenlandia complex</taxon>
        <taxon>Oldenlandia</taxon>
    </lineage>
</organism>
<evidence type="ECO:0000256" key="4">
    <source>
        <dbReference type="PROSITE-ProRule" id="PRU00027"/>
    </source>
</evidence>
<dbReference type="GO" id="GO:1990837">
    <property type="term" value="F:sequence-specific double-stranded DNA binding"/>
    <property type="evidence" value="ECO:0007669"/>
    <property type="project" value="TreeGrafter"/>
</dbReference>
<feature type="compositionally biased region" description="Basic and acidic residues" evidence="5">
    <location>
        <begin position="39"/>
        <end position="49"/>
    </location>
</feature>
<evidence type="ECO:0000256" key="2">
    <source>
        <dbReference type="ARBA" id="ARBA00022771"/>
    </source>
</evidence>
<dbReference type="SMART" id="SM00614">
    <property type="entry name" value="ZnF_BED"/>
    <property type="match status" value="1"/>
</dbReference>
<dbReference type="PANTHER" id="PTHR34396:SF25">
    <property type="entry name" value="BOUNDARY ELEMENT ASSOCIATED FACTOR"/>
    <property type="match status" value="1"/>
</dbReference>
<keyword evidence="2 4" id="KW-0863">Zinc-finger</keyword>
<name>A0AAV1DYI6_OLDCO</name>
<keyword evidence="8" id="KW-1185">Reference proteome</keyword>
<keyword evidence="1" id="KW-0479">Metal-binding</keyword>
<proteinExistence type="predicted"/>